<feature type="region of interest" description="Disordered" evidence="13">
    <location>
        <begin position="68"/>
        <end position="95"/>
    </location>
</feature>
<dbReference type="PANTHER" id="PTHR24393">
    <property type="entry name" value="ZINC FINGER PROTEIN"/>
    <property type="match status" value="1"/>
</dbReference>
<evidence type="ECO:0000256" key="11">
    <source>
        <dbReference type="ARBA" id="ARBA00023242"/>
    </source>
</evidence>
<dbReference type="GO" id="GO:0000978">
    <property type="term" value="F:RNA polymerase II cis-regulatory region sequence-specific DNA binding"/>
    <property type="evidence" value="ECO:0007669"/>
    <property type="project" value="TreeGrafter"/>
</dbReference>
<keyword evidence="10" id="KW-0804">Transcription</keyword>
<dbReference type="Pfam" id="PF00096">
    <property type="entry name" value="zf-C2H2"/>
    <property type="match status" value="1"/>
</dbReference>
<evidence type="ECO:0000256" key="9">
    <source>
        <dbReference type="ARBA" id="ARBA00023125"/>
    </source>
</evidence>
<dbReference type="GO" id="GO:0001228">
    <property type="term" value="F:DNA-binding transcription activator activity, RNA polymerase II-specific"/>
    <property type="evidence" value="ECO:0007669"/>
    <property type="project" value="TreeGrafter"/>
</dbReference>
<comment type="similarity">
    <text evidence="3">Belongs to the krueppel C2H2-type zinc-finger protein family.</text>
</comment>
<feature type="domain" description="C2H2-type" evidence="14">
    <location>
        <begin position="36"/>
        <end position="59"/>
    </location>
</feature>
<evidence type="ECO:0000256" key="6">
    <source>
        <dbReference type="ARBA" id="ARBA00022771"/>
    </source>
</evidence>
<keyword evidence="16" id="KW-1185">Reference proteome</keyword>
<dbReference type="SMART" id="SM00355">
    <property type="entry name" value="ZnF_C2H2"/>
    <property type="match status" value="2"/>
</dbReference>
<dbReference type="PANTHER" id="PTHR24393:SF34">
    <property type="entry name" value="PR_SET DOMAIN 13"/>
    <property type="match status" value="1"/>
</dbReference>
<dbReference type="FunFam" id="3.30.160.60:FF:000367">
    <property type="entry name" value="Zinc finger protein 572"/>
    <property type="match status" value="1"/>
</dbReference>
<evidence type="ECO:0000256" key="3">
    <source>
        <dbReference type="ARBA" id="ARBA00006991"/>
    </source>
</evidence>
<dbReference type="PROSITE" id="PS00028">
    <property type="entry name" value="ZINC_FINGER_C2H2_1"/>
    <property type="match status" value="2"/>
</dbReference>
<keyword evidence="6 12" id="KW-0863">Zinc-finger</keyword>
<dbReference type="PROSITE" id="PS50157">
    <property type="entry name" value="ZINC_FINGER_C2H2_2"/>
    <property type="match status" value="2"/>
</dbReference>
<organism evidence="15 16">
    <name type="scientific">Acanthocheilonema viteae</name>
    <name type="common">Filarial nematode worm</name>
    <name type="synonym">Dipetalonema viteae</name>
    <dbReference type="NCBI Taxonomy" id="6277"/>
    <lineage>
        <taxon>Eukaryota</taxon>
        <taxon>Metazoa</taxon>
        <taxon>Ecdysozoa</taxon>
        <taxon>Nematoda</taxon>
        <taxon>Chromadorea</taxon>
        <taxon>Rhabditida</taxon>
        <taxon>Spirurina</taxon>
        <taxon>Spiruromorpha</taxon>
        <taxon>Filarioidea</taxon>
        <taxon>Onchocercidae</taxon>
        <taxon>Acanthocheilonema</taxon>
    </lineage>
</organism>
<evidence type="ECO:0000256" key="1">
    <source>
        <dbReference type="ARBA" id="ARBA00003767"/>
    </source>
</evidence>
<dbReference type="GO" id="GO:0005634">
    <property type="term" value="C:nucleus"/>
    <property type="evidence" value="ECO:0007669"/>
    <property type="project" value="UniProtKB-SubCell"/>
</dbReference>
<evidence type="ECO:0000259" key="14">
    <source>
        <dbReference type="PROSITE" id="PS50157"/>
    </source>
</evidence>
<keyword evidence="4" id="KW-0479">Metal-binding</keyword>
<comment type="function">
    <text evidence="1">May be involved in transcriptional regulation.</text>
</comment>
<name>A0A498SSV0_ACAVI</name>
<dbReference type="SUPFAM" id="SSF57667">
    <property type="entry name" value="beta-beta-alpha zinc fingers"/>
    <property type="match status" value="1"/>
</dbReference>
<dbReference type="InterPro" id="IPR036236">
    <property type="entry name" value="Znf_C2H2_sf"/>
</dbReference>
<evidence type="ECO:0000256" key="8">
    <source>
        <dbReference type="ARBA" id="ARBA00023015"/>
    </source>
</evidence>
<accession>A0A498SSV0</accession>
<evidence type="ECO:0000256" key="2">
    <source>
        <dbReference type="ARBA" id="ARBA00004123"/>
    </source>
</evidence>
<evidence type="ECO:0000313" key="15">
    <source>
        <dbReference type="EMBL" id="VBB35103.1"/>
    </source>
</evidence>
<reference evidence="15 16" key="1">
    <citation type="submission" date="2018-08" db="EMBL/GenBank/DDBJ databases">
        <authorList>
            <person name="Laetsch R D."/>
            <person name="Stevens L."/>
            <person name="Kumar S."/>
            <person name="Blaxter L. M."/>
        </authorList>
    </citation>
    <scope>NUCLEOTIDE SEQUENCE [LARGE SCALE GENOMIC DNA]</scope>
</reference>
<dbReference type="STRING" id="6277.A0A498SSV0"/>
<dbReference type="Proteomes" id="UP000276991">
    <property type="component" value="Unassembled WGS sequence"/>
</dbReference>
<feature type="domain" description="C2H2-type" evidence="14">
    <location>
        <begin position="8"/>
        <end position="35"/>
    </location>
</feature>
<dbReference type="AlphaFoldDB" id="A0A498SSV0"/>
<evidence type="ECO:0000256" key="5">
    <source>
        <dbReference type="ARBA" id="ARBA00022737"/>
    </source>
</evidence>
<keyword evidence="5" id="KW-0677">Repeat</keyword>
<sequence length="95" mass="11097">MHTRENPYKCEFCGRPFRSRNTLKAHSRTHIGGKPYECDVCDKAFTQSGNLERHARMAHEKITLEWNQYGGKSPQKSNFKKQKKVHKSRSMANET</sequence>
<evidence type="ECO:0000256" key="12">
    <source>
        <dbReference type="PROSITE-ProRule" id="PRU00042"/>
    </source>
</evidence>
<dbReference type="GO" id="GO:0008270">
    <property type="term" value="F:zinc ion binding"/>
    <property type="evidence" value="ECO:0007669"/>
    <property type="project" value="UniProtKB-KW"/>
</dbReference>
<keyword evidence="11" id="KW-0539">Nucleus</keyword>
<evidence type="ECO:0000313" key="16">
    <source>
        <dbReference type="Proteomes" id="UP000276991"/>
    </source>
</evidence>
<feature type="non-terminal residue" evidence="15">
    <location>
        <position position="95"/>
    </location>
</feature>
<dbReference type="FunFam" id="3.30.160.60:FF:000771">
    <property type="entry name" value="zinc finger protein 648"/>
    <property type="match status" value="1"/>
</dbReference>
<dbReference type="Pfam" id="PF13894">
    <property type="entry name" value="zf-C2H2_4"/>
    <property type="match status" value="1"/>
</dbReference>
<evidence type="ECO:0000256" key="13">
    <source>
        <dbReference type="SAM" id="MobiDB-lite"/>
    </source>
</evidence>
<keyword evidence="7" id="KW-0862">Zinc</keyword>
<gene>
    <name evidence="15" type="ORF">NAV_LOCUS9894</name>
</gene>
<dbReference type="Gene3D" id="3.30.160.60">
    <property type="entry name" value="Classic Zinc Finger"/>
    <property type="match status" value="2"/>
</dbReference>
<evidence type="ECO:0000256" key="10">
    <source>
        <dbReference type="ARBA" id="ARBA00023163"/>
    </source>
</evidence>
<dbReference type="InterPro" id="IPR013087">
    <property type="entry name" value="Znf_C2H2_type"/>
</dbReference>
<keyword evidence="9" id="KW-0238">DNA-binding</keyword>
<feature type="compositionally biased region" description="Basic residues" evidence="13">
    <location>
        <begin position="78"/>
        <end position="89"/>
    </location>
</feature>
<dbReference type="OrthoDB" id="6365676at2759"/>
<proteinExistence type="inferred from homology"/>
<evidence type="ECO:0000256" key="4">
    <source>
        <dbReference type="ARBA" id="ARBA00022723"/>
    </source>
</evidence>
<comment type="subcellular location">
    <subcellularLocation>
        <location evidence="2">Nucleus</location>
    </subcellularLocation>
</comment>
<protein>
    <recommendedName>
        <fullName evidence="14">C2H2-type domain-containing protein</fullName>
    </recommendedName>
</protein>
<dbReference type="EMBL" id="UPTC01004843">
    <property type="protein sequence ID" value="VBB35103.1"/>
    <property type="molecule type" value="Genomic_DNA"/>
</dbReference>
<evidence type="ECO:0000256" key="7">
    <source>
        <dbReference type="ARBA" id="ARBA00022833"/>
    </source>
</evidence>
<keyword evidence="8" id="KW-0805">Transcription regulation</keyword>